<feature type="chain" id="PRO_5040783151" evidence="1">
    <location>
        <begin position="32"/>
        <end position="157"/>
    </location>
</feature>
<evidence type="ECO:0000313" key="2">
    <source>
        <dbReference type="EMBL" id="GLK56032.1"/>
    </source>
</evidence>
<name>A0A9W6IUV8_9HYPH</name>
<gene>
    <name evidence="2" type="ORF">GCM10008170_20510</name>
</gene>
<proteinExistence type="predicted"/>
<dbReference type="AlphaFoldDB" id="A0A9W6IUV8"/>
<reference evidence="2" key="1">
    <citation type="journal article" date="2014" name="Int. J. Syst. Evol. Microbiol.">
        <title>Complete genome sequence of Corynebacterium casei LMG S-19264T (=DSM 44701T), isolated from a smear-ripened cheese.</title>
        <authorList>
            <consortium name="US DOE Joint Genome Institute (JGI-PGF)"/>
            <person name="Walter F."/>
            <person name="Albersmeier A."/>
            <person name="Kalinowski J."/>
            <person name="Ruckert C."/>
        </authorList>
    </citation>
    <scope>NUCLEOTIDE SEQUENCE</scope>
    <source>
        <strain evidence="2">VKM B-1606</strain>
    </source>
</reference>
<organism evidence="2 3">
    <name type="scientific">Methylopila capsulata</name>
    <dbReference type="NCBI Taxonomy" id="61654"/>
    <lineage>
        <taxon>Bacteria</taxon>
        <taxon>Pseudomonadati</taxon>
        <taxon>Pseudomonadota</taxon>
        <taxon>Alphaproteobacteria</taxon>
        <taxon>Hyphomicrobiales</taxon>
        <taxon>Methylopilaceae</taxon>
        <taxon>Methylopila</taxon>
    </lineage>
</organism>
<comment type="caution">
    <text evidence="2">The sequence shown here is derived from an EMBL/GenBank/DDBJ whole genome shotgun (WGS) entry which is preliminary data.</text>
</comment>
<accession>A0A9W6IUV8</accession>
<protein>
    <submittedName>
        <fullName evidence="2">Uncharacterized protein</fullName>
    </submittedName>
</protein>
<dbReference type="EMBL" id="BSFF01000002">
    <property type="protein sequence ID" value="GLK56032.1"/>
    <property type="molecule type" value="Genomic_DNA"/>
</dbReference>
<evidence type="ECO:0000313" key="3">
    <source>
        <dbReference type="Proteomes" id="UP001143400"/>
    </source>
</evidence>
<evidence type="ECO:0000256" key="1">
    <source>
        <dbReference type="SAM" id="SignalP"/>
    </source>
</evidence>
<reference evidence="2" key="2">
    <citation type="submission" date="2023-01" db="EMBL/GenBank/DDBJ databases">
        <authorList>
            <person name="Sun Q."/>
            <person name="Evtushenko L."/>
        </authorList>
    </citation>
    <scope>NUCLEOTIDE SEQUENCE</scope>
    <source>
        <strain evidence="2">VKM B-1606</strain>
    </source>
</reference>
<keyword evidence="1" id="KW-0732">Signal</keyword>
<dbReference type="Proteomes" id="UP001143400">
    <property type="component" value="Unassembled WGS sequence"/>
</dbReference>
<feature type="signal peptide" evidence="1">
    <location>
        <begin position="1"/>
        <end position="31"/>
    </location>
</feature>
<sequence>MTEASRSTRYGAALCGAVLMAASAASSPASAAWSYREDAAAGSALAFSVDAATNEALGFSCAGGQLKAVVSPAPRGAKGLVRVRYEIDGANFSEAWTADGARLVAAGDGARVVLNRIVAATGAIWVQIGDTGQRSLHSADGLAALVARMPNACASGR</sequence>